<protein>
    <submittedName>
        <fullName evidence="1">Uncharacterized protein</fullName>
    </submittedName>
</protein>
<organism evidence="1 2">
    <name type="scientific">Candidatus Xenohaliotis californiensis</name>
    <dbReference type="NCBI Taxonomy" id="84677"/>
    <lineage>
        <taxon>Bacteria</taxon>
        <taxon>Pseudomonadati</taxon>
        <taxon>Pseudomonadota</taxon>
        <taxon>Alphaproteobacteria</taxon>
        <taxon>Rickettsiales</taxon>
        <taxon>Anaplasmataceae</taxon>
        <taxon>Candidatus Xenohaliotis</taxon>
    </lineage>
</organism>
<dbReference type="Proteomes" id="UP001314181">
    <property type="component" value="Unassembled WGS sequence"/>
</dbReference>
<gene>
    <name evidence="1" type="ORF">CAXC1_260061</name>
</gene>
<accession>A0ABP0EST2</accession>
<evidence type="ECO:0000313" key="1">
    <source>
        <dbReference type="EMBL" id="CAK8163000.1"/>
    </source>
</evidence>
<comment type="caution">
    <text evidence="1">The sequence shown here is derived from an EMBL/GenBank/DDBJ whole genome shotgun (WGS) entry which is preliminary data.</text>
</comment>
<name>A0ABP0EST2_9RICK</name>
<sequence length="46" mass="5512">MIKFFALIAEIERDFARKRAQERIDNLTPEQRANIDRNRILDEPVV</sequence>
<evidence type="ECO:0000313" key="2">
    <source>
        <dbReference type="Proteomes" id="UP001314181"/>
    </source>
</evidence>
<reference evidence="1 2" key="1">
    <citation type="submission" date="2024-01" db="EMBL/GenBank/DDBJ databases">
        <authorList>
            <person name="Kunselman E."/>
        </authorList>
    </citation>
    <scope>NUCLEOTIDE SEQUENCE [LARGE SCALE GENOMIC DNA]</scope>
    <source>
        <strain evidence="1">2 abalone samples</strain>
    </source>
</reference>
<proteinExistence type="predicted"/>
<keyword evidence="2" id="KW-1185">Reference proteome</keyword>
<dbReference type="EMBL" id="CAWVOK010000018">
    <property type="protein sequence ID" value="CAK8163000.1"/>
    <property type="molecule type" value="Genomic_DNA"/>
</dbReference>